<comment type="caution">
    <text evidence="1">The sequence shown here is derived from an EMBL/GenBank/DDBJ whole genome shotgun (WGS) entry which is preliminary data.</text>
</comment>
<keyword evidence="2" id="KW-1185">Reference proteome</keyword>
<gene>
    <name evidence="1" type="ORF">LOK49_LG14G01390</name>
</gene>
<name>A0ACC0F9G5_9ERIC</name>
<reference evidence="1 2" key="1">
    <citation type="journal article" date="2022" name="Plant J.">
        <title>Chromosome-level genome of Camellia lanceoleosa provides a valuable resource for understanding genome evolution and self-incompatibility.</title>
        <authorList>
            <person name="Gong W."/>
            <person name="Xiao S."/>
            <person name="Wang L."/>
            <person name="Liao Z."/>
            <person name="Chang Y."/>
            <person name="Mo W."/>
            <person name="Hu G."/>
            <person name="Li W."/>
            <person name="Zhao G."/>
            <person name="Zhu H."/>
            <person name="Hu X."/>
            <person name="Ji K."/>
            <person name="Xiang X."/>
            <person name="Song Q."/>
            <person name="Yuan D."/>
            <person name="Jin S."/>
            <person name="Zhang L."/>
        </authorList>
    </citation>
    <scope>NUCLEOTIDE SEQUENCE [LARGE SCALE GENOMIC DNA]</scope>
    <source>
        <strain evidence="1">SQ_2022a</strain>
    </source>
</reference>
<evidence type="ECO:0000313" key="2">
    <source>
        <dbReference type="Proteomes" id="UP001060215"/>
    </source>
</evidence>
<dbReference type="EMBL" id="CM045772">
    <property type="protein sequence ID" value="KAI7985245.1"/>
    <property type="molecule type" value="Genomic_DNA"/>
</dbReference>
<dbReference type="Proteomes" id="UP001060215">
    <property type="component" value="Chromosome 15"/>
</dbReference>
<accession>A0ACC0F9G5</accession>
<proteinExistence type="predicted"/>
<protein>
    <submittedName>
        <fullName evidence="1">Uncharacterized protein</fullName>
    </submittedName>
</protein>
<organism evidence="1 2">
    <name type="scientific">Camellia lanceoleosa</name>
    <dbReference type="NCBI Taxonomy" id="1840588"/>
    <lineage>
        <taxon>Eukaryota</taxon>
        <taxon>Viridiplantae</taxon>
        <taxon>Streptophyta</taxon>
        <taxon>Embryophyta</taxon>
        <taxon>Tracheophyta</taxon>
        <taxon>Spermatophyta</taxon>
        <taxon>Magnoliopsida</taxon>
        <taxon>eudicotyledons</taxon>
        <taxon>Gunneridae</taxon>
        <taxon>Pentapetalae</taxon>
        <taxon>asterids</taxon>
        <taxon>Ericales</taxon>
        <taxon>Theaceae</taxon>
        <taxon>Camellia</taxon>
    </lineage>
</organism>
<sequence length="98" mass="11250">MQTAVPTIRVQVWMILLLFVVPAPKYRPSDTPTTKQAMREALSECEREISMKAVALGFLMEEKEEIPDEEEQVLEAADYVTKELEDEKAYADILWSQS</sequence>
<evidence type="ECO:0000313" key="1">
    <source>
        <dbReference type="EMBL" id="KAI7985245.1"/>
    </source>
</evidence>